<organism evidence="3 4">
    <name type="scientific">Sphingomonas jeddahensis</name>
    <dbReference type="NCBI Taxonomy" id="1915074"/>
    <lineage>
        <taxon>Bacteria</taxon>
        <taxon>Pseudomonadati</taxon>
        <taxon>Pseudomonadota</taxon>
        <taxon>Alphaproteobacteria</taxon>
        <taxon>Sphingomonadales</taxon>
        <taxon>Sphingomonadaceae</taxon>
        <taxon>Sphingomonas</taxon>
    </lineage>
</organism>
<reference evidence="3 4" key="1">
    <citation type="submission" date="2016-11" db="EMBL/GenBank/DDBJ databases">
        <title>Genome sequence of Sphingomonas jeddahensis G39.</title>
        <authorList>
            <person name="Poehlein A."/>
            <person name="Wuebbeler J.H."/>
            <person name="Steinbuechel A."/>
            <person name="Daniel R."/>
        </authorList>
    </citation>
    <scope>NUCLEOTIDE SEQUENCE [LARGE SCALE GENOMIC DNA]</scope>
    <source>
        <strain evidence="3 4">G39</strain>
    </source>
</reference>
<feature type="domain" description="DUF1206" evidence="2">
    <location>
        <begin position="13"/>
        <end position="74"/>
    </location>
</feature>
<keyword evidence="1" id="KW-1133">Transmembrane helix</keyword>
<dbReference type="EMBL" id="MPSB01000005">
    <property type="protein sequence ID" value="ONF96213.1"/>
    <property type="molecule type" value="Genomic_DNA"/>
</dbReference>
<comment type="caution">
    <text evidence="3">The sequence shown here is derived from an EMBL/GenBank/DDBJ whole genome shotgun (WGS) entry which is preliminary data.</text>
</comment>
<feature type="domain" description="DUF1206" evidence="2">
    <location>
        <begin position="91"/>
        <end position="157"/>
    </location>
</feature>
<feature type="transmembrane region" description="Helical" evidence="1">
    <location>
        <begin position="180"/>
        <end position="199"/>
    </location>
</feature>
<evidence type="ECO:0000313" key="3">
    <source>
        <dbReference type="EMBL" id="ONF96213.1"/>
    </source>
</evidence>
<proteinExistence type="predicted"/>
<dbReference type="RefSeq" id="WP_076744213.1">
    <property type="nucleotide sequence ID" value="NZ_MPSB01000005.1"/>
</dbReference>
<keyword evidence="4" id="KW-1185">Reference proteome</keyword>
<dbReference type="InterPro" id="IPR009597">
    <property type="entry name" value="DUF1206"/>
</dbReference>
<feature type="transmembrane region" description="Helical" evidence="1">
    <location>
        <begin position="53"/>
        <end position="71"/>
    </location>
</feature>
<dbReference type="AlphaFoldDB" id="A0A1V2EUI2"/>
<feature type="transmembrane region" description="Helical" evidence="1">
    <location>
        <begin position="132"/>
        <end position="149"/>
    </location>
</feature>
<protein>
    <recommendedName>
        <fullName evidence="2">DUF1206 domain-containing protein</fullName>
    </recommendedName>
</protein>
<name>A0A1V2EUI2_9SPHN</name>
<sequence>MNRVTQLETFARIGYLARGIVYIMLGYLTLATGRSEGTSTVLDDLRGLPGGDVILGVTALGLFGYAVFKLYSAALDLESDGTDAKGAGKRIGHAASGIVHLVLCYLAVRIIMGDGSGGGSGGPGETARSLPGGAVLLVIVGIGLALAAIEQAIQAATAKFMALLAAGTPPFAEAVGRIGYAARAVVFAILAWQVLRAGLGDNQGELSFEAALGTLRDTGWGFTAVAAGLLVFGIFSLIMARYRTIRNEDMLQRAKAGAMRLR</sequence>
<evidence type="ECO:0000259" key="2">
    <source>
        <dbReference type="Pfam" id="PF06724"/>
    </source>
</evidence>
<feature type="domain" description="DUF1206" evidence="2">
    <location>
        <begin position="178"/>
        <end position="243"/>
    </location>
</feature>
<dbReference type="Proteomes" id="UP000188729">
    <property type="component" value="Unassembled WGS sequence"/>
</dbReference>
<dbReference type="STRING" id="1915074.SPHI_14420"/>
<feature type="transmembrane region" description="Helical" evidence="1">
    <location>
        <begin position="12"/>
        <end position="33"/>
    </location>
</feature>
<dbReference type="Pfam" id="PF06724">
    <property type="entry name" value="DUF1206"/>
    <property type="match status" value="3"/>
</dbReference>
<keyword evidence="1" id="KW-0472">Membrane</keyword>
<feature type="transmembrane region" description="Helical" evidence="1">
    <location>
        <begin position="219"/>
        <end position="240"/>
    </location>
</feature>
<evidence type="ECO:0000313" key="4">
    <source>
        <dbReference type="Proteomes" id="UP000188729"/>
    </source>
</evidence>
<evidence type="ECO:0000256" key="1">
    <source>
        <dbReference type="SAM" id="Phobius"/>
    </source>
</evidence>
<keyword evidence="1" id="KW-0812">Transmembrane</keyword>
<feature type="transmembrane region" description="Helical" evidence="1">
    <location>
        <begin position="91"/>
        <end position="112"/>
    </location>
</feature>
<gene>
    <name evidence="3" type="ORF">SPHI_14420</name>
</gene>
<dbReference type="OrthoDB" id="5702018at2"/>
<accession>A0A1V2EUI2</accession>